<proteinExistence type="predicted"/>
<reference evidence="1 2" key="1">
    <citation type="submission" date="2014-04" db="EMBL/GenBank/DDBJ databases">
        <authorList>
            <consortium name="DOE Joint Genome Institute"/>
            <person name="Kuo A."/>
            <person name="Kohler A."/>
            <person name="Costa M.D."/>
            <person name="Nagy L.G."/>
            <person name="Floudas D."/>
            <person name="Copeland A."/>
            <person name="Barry K.W."/>
            <person name="Cichocki N."/>
            <person name="Veneault-Fourrey C."/>
            <person name="LaButti K."/>
            <person name="Lindquist E.A."/>
            <person name="Lipzen A."/>
            <person name="Lundell T."/>
            <person name="Morin E."/>
            <person name="Murat C."/>
            <person name="Sun H."/>
            <person name="Tunlid A."/>
            <person name="Henrissat B."/>
            <person name="Grigoriev I.V."/>
            <person name="Hibbett D.S."/>
            <person name="Martin F."/>
            <person name="Nordberg H.P."/>
            <person name="Cantor M.N."/>
            <person name="Hua S.X."/>
        </authorList>
    </citation>
    <scope>NUCLEOTIDE SEQUENCE [LARGE SCALE GENOMIC DNA]</scope>
    <source>
        <strain evidence="1 2">441</strain>
    </source>
</reference>
<sequence length="98" mass="10964">MEGSMLCSNVQLWSLVARVHQYEATKRHLNARHSLPVGPSFGEVRFLPIGLPKSTKSSENCFHPILHLIIGVASSFDCTIGTQHSRSSNGSKTFRKWR</sequence>
<organism evidence="1 2">
    <name type="scientific">Pisolithus microcarpus 441</name>
    <dbReference type="NCBI Taxonomy" id="765257"/>
    <lineage>
        <taxon>Eukaryota</taxon>
        <taxon>Fungi</taxon>
        <taxon>Dikarya</taxon>
        <taxon>Basidiomycota</taxon>
        <taxon>Agaricomycotina</taxon>
        <taxon>Agaricomycetes</taxon>
        <taxon>Agaricomycetidae</taxon>
        <taxon>Boletales</taxon>
        <taxon>Sclerodermatineae</taxon>
        <taxon>Pisolithaceae</taxon>
        <taxon>Pisolithus</taxon>
    </lineage>
</organism>
<reference evidence="2" key="2">
    <citation type="submission" date="2015-01" db="EMBL/GenBank/DDBJ databases">
        <title>Evolutionary Origins and Diversification of the Mycorrhizal Mutualists.</title>
        <authorList>
            <consortium name="DOE Joint Genome Institute"/>
            <consortium name="Mycorrhizal Genomics Consortium"/>
            <person name="Kohler A."/>
            <person name="Kuo A."/>
            <person name="Nagy L.G."/>
            <person name="Floudas D."/>
            <person name="Copeland A."/>
            <person name="Barry K.W."/>
            <person name="Cichocki N."/>
            <person name="Veneault-Fourrey C."/>
            <person name="LaButti K."/>
            <person name="Lindquist E.A."/>
            <person name="Lipzen A."/>
            <person name="Lundell T."/>
            <person name="Morin E."/>
            <person name="Murat C."/>
            <person name="Riley R."/>
            <person name="Ohm R."/>
            <person name="Sun H."/>
            <person name="Tunlid A."/>
            <person name="Henrissat B."/>
            <person name="Grigoriev I.V."/>
            <person name="Hibbett D.S."/>
            <person name="Martin F."/>
        </authorList>
    </citation>
    <scope>NUCLEOTIDE SEQUENCE [LARGE SCALE GENOMIC DNA]</scope>
    <source>
        <strain evidence="2">441</strain>
    </source>
</reference>
<protein>
    <submittedName>
        <fullName evidence="1">Uncharacterized protein</fullName>
    </submittedName>
</protein>
<accession>A0A0D0A5V4</accession>
<name>A0A0D0A5V4_9AGAM</name>
<evidence type="ECO:0000313" key="2">
    <source>
        <dbReference type="Proteomes" id="UP000054018"/>
    </source>
</evidence>
<evidence type="ECO:0000313" key="1">
    <source>
        <dbReference type="EMBL" id="KIK27423.1"/>
    </source>
</evidence>
<dbReference type="AlphaFoldDB" id="A0A0D0A5V4"/>
<gene>
    <name evidence="1" type="ORF">PISMIDRAFT_185092</name>
</gene>
<dbReference type="EMBL" id="KN833696">
    <property type="protein sequence ID" value="KIK27423.1"/>
    <property type="molecule type" value="Genomic_DNA"/>
</dbReference>
<dbReference type="HOGENOM" id="CLU_2334457_0_0_1"/>
<dbReference type="Proteomes" id="UP000054018">
    <property type="component" value="Unassembled WGS sequence"/>
</dbReference>
<keyword evidence="2" id="KW-1185">Reference proteome</keyword>